<protein>
    <submittedName>
        <fullName evidence="2">Uncaracterized surface protein containing fasciclin (FAS1) repeats</fullName>
    </submittedName>
</protein>
<dbReference type="PANTHER" id="PTHR10900">
    <property type="entry name" value="PERIOSTIN-RELATED"/>
    <property type="match status" value="1"/>
</dbReference>
<name>A0A1X7JHC4_9FLAO</name>
<dbReference type="Proteomes" id="UP000193420">
    <property type="component" value="Unassembled WGS sequence"/>
</dbReference>
<keyword evidence="3" id="KW-1185">Reference proteome</keyword>
<evidence type="ECO:0000313" key="2">
    <source>
        <dbReference type="EMBL" id="SMG27477.1"/>
    </source>
</evidence>
<evidence type="ECO:0000313" key="3">
    <source>
        <dbReference type="Proteomes" id="UP000193420"/>
    </source>
</evidence>
<dbReference type="OrthoDB" id="9800666at2"/>
<evidence type="ECO:0000259" key="1">
    <source>
        <dbReference type="PROSITE" id="PS50213"/>
    </source>
</evidence>
<dbReference type="InterPro" id="IPR000782">
    <property type="entry name" value="FAS1_domain"/>
</dbReference>
<gene>
    <name evidence="2" type="ORF">SAMN03080602_01869</name>
</gene>
<dbReference type="SMART" id="SM00554">
    <property type="entry name" value="FAS1"/>
    <property type="match status" value="1"/>
</dbReference>
<dbReference type="GO" id="GO:0005615">
    <property type="term" value="C:extracellular space"/>
    <property type="evidence" value="ECO:0007669"/>
    <property type="project" value="TreeGrafter"/>
</dbReference>
<organism evidence="2 3">
    <name type="scientific">Arenibacter troitsensis</name>
    <dbReference type="NCBI Taxonomy" id="188872"/>
    <lineage>
        <taxon>Bacteria</taxon>
        <taxon>Pseudomonadati</taxon>
        <taxon>Bacteroidota</taxon>
        <taxon>Flavobacteriia</taxon>
        <taxon>Flavobacteriales</taxon>
        <taxon>Flavobacteriaceae</taxon>
        <taxon>Arenibacter</taxon>
    </lineage>
</organism>
<dbReference type="AlphaFoldDB" id="A0A1X7JHC4"/>
<dbReference type="SUPFAM" id="SSF82153">
    <property type="entry name" value="FAS1 domain"/>
    <property type="match status" value="1"/>
</dbReference>
<dbReference type="GO" id="GO:0030198">
    <property type="term" value="P:extracellular matrix organization"/>
    <property type="evidence" value="ECO:0007669"/>
    <property type="project" value="TreeGrafter"/>
</dbReference>
<dbReference type="EMBL" id="FXAO01000003">
    <property type="protein sequence ID" value="SMG27477.1"/>
    <property type="molecule type" value="Genomic_DNA"/>
</dbReference>
<dbReference type="GO" id="GO:0050839">
    <property type="term" value="F:cell adhesion molecule binding"/>
    <property type="evidence" value="ECO:0007669"/>
    <property type="project" value="TreeGrafter"/>
</dbReference>
<dbReference type="InterPro" id="IPR050904">
    <property type="entry name" value="Adhesion/Biosynth-related"/>
</dbReference>
<dbReference type="PROSITE" id="PS50213">
    <property type="entry name" value="FAS1"/>
    <property type="match status" value="1"/>
</dbReference>
<dbReference type="Gene3D" id="2.30.180.10">
    <property type="entry name" value="FAS1 domain"/>
    <property type="match status" value="1"/>
</dbReference>
<feature type="domain" description="FAS1" evidence="1">
    <location>
        <begin position="33"/>
        <end position="177"/>
    </location>
</feature>
<dbReference type="GO" id="GO:0007155">
    <property type="term" value="P:cell adhesion"/>
    <property type="evidence" value="ECO:0007669"/>
    <property type="project" value="TreeGrafter"/>
</dbReference>
<dbReference type="STRING" id="188872.SAMN03080602_01869"/>
<dbReference type="RefSeq" id="WP_085498310.1">
    <property type="nucleotide sequence ID" value="NZ_FXAO01000003.1"/>
</dbReference>
<reference evidence="3" key="1">
    <citation type="submission" date="2017-04" db="EMBL/GenBank/DDBJ databases">
        <authorList>
            <person name="Varghese N."/>
            <person name="Submissions S."/>
        </authorList>
    </citation>
    <scope>NUCLEOTIDE SEQUENCE [LARGE SCALE GENOMIC DNA]</scope>
    <source>
        <strain evidence="3">DSM 19835</strain>
    </source>
</reference>
<dbReference type="InterPro" id="IPR036378">
    <property type="entry name" value="FAS1_dom_sf"/>
</dbReference>
<dbReference type="GO" id="GO:0031012">
    <property type="term" value="C:extracellular matrix"/>
    <property type="evidence" value="ECO:0007669"/>
    <property type="project" value="TreeGrafter"/>
</dbReference>
<dbReference type="Pfam" id="PF02469">
    <property type="entry name" value="Fasciclin"/>
    <property type="match status" value="1"/>
</dbReference>
<dbReference type="FunFam" id="2.30.180.10:FF:000032">
    <property type="entry name" value="Fasciclin domain-containing protein, putative"/>
    <property type="match status" value="1"/>
</dbReference>
<sequence>MKSYVSVCALLFLIISIGYGQTSFTENSFLRTENSIIESAADSGHHYTLLEAVKAANLEKILNEDGPFTVFAPSDMAFRKLSKVNLKELLLPENKKELFSLLTYHIVAGNITASKILKALCNGNGKASFTTVQGDKIFASMDGLDIVLTDKAGNKAKITSADANQCNGIIHEIDSVILPTSLSVANLP</sequence>
<dbReference type="PANTHER" id="PTHR10900:SF77">
    <property type="entry name" value="FI19380P1"/>
    <property type="match status" value="1"/>
</dbReference>
<proteinExistence type="predicted"/>
<accession>A0A1X7JHC4</accession>